<dbReference type="CDD" id="cd00156">
    <property type="entry name" value="REC"/>
    <property type="match status" value="1"/>
</dbReference>
<comment type="caution">
    <text evidence="4">The sequence shown here is derived from an EMBL/GenBank/DDBJ whole genome shotgun (WGS) entry which is preliminary data.</text>
</comment>
<dbReference type="SUPFAM" id="SSF52540">
    <property type="entry name" value="P-loop containing nucleoside triphosphate hydrolases"/>
    <property type="match status" value="1"/>
</dbReference>
<keyword evidence="1" id="KW-0597">Phosphoprotein</keyword>
<feature type="modified residue" description="4-aspartylphosphate" evidence="1">
    <location>
        <position position="564"/>
    </location>
</feature>
<dbReference type="Pfam" id="PF07693">
    <property type="entry name" value="KAP_NTPase"/>
    <property type="match status" value="1"/>
</dbReference>
<dbReference type="SUPFAM" id="SSF52172">
    <property type="entry name" value="CheY-like"/>
    <property type="match status" value="1"/>
</dbReference>
<dbReference type="SMART" id="SM00448">
    <property type="entry name" value="REC"/>
    <property type="match status" value="1"/>
</dbReference>
<evidence type="ECO:0000256" key="2">
    <source>
        <dbReference type="SAM" id="MobiDB-lite"/>
    </source>
</evidence>
<dbReference type="InterPro" id="IPR027417">
    <property type="entry name" value="P-loop_NTPase"/>
</dbReference>
<dbReference type="GO" id="GO:0000160">
    <property type="term" value="P:phosphorelay signal transduction system"/>
    <property type="evidence" value="ECO:0007669"/>
    <property type="project" value="InterPro"/>
</dbReference>
<proteinExistence type="predicted"/>
<evidence type="ECO:0000259" key="3">
    <source>
        <dbReference type="PROSITE" id="PS50110"/>
    </source>
</evidence>
<protein>
    <submittedName>
        <fullName evidence="4">NTPase</fullName>
    </submittedName>
</protein>
<organism evidence="4 5">
    <name type="scientific">Actinacidiphila bryophytorum</name>
    <dbReference type="NCBI Taxonomy" id="1436133"/>
    <lineage>
        <taxon>Bacteria</taxon>
        <taxon>Bacillati</taxon>
        <taxon>Actinomycetota</taxon>
        <taxon>Actinomycetes</taxon>
        <taxon>Kitasatosporales</taxon>
        <taxon>Streptomycetaceae</taxon>
        <taxon>Actinacidiphila</taxon>
    </lineage>
</organism>
<keyword evidence="5" id="KW-1185">Reference proteome</keyword>
<dbReference type="InterPro" id="IPR011006">
    <property type="entry name" value="CheY-like_superfamily"/>
</dbReference>
<dbReference type="InterPro" id="IPR001789">
    <property type="entry name" value="Sig_transdc_resp-reg_receiver"/>
</dbReference>
<evidence type="ECO:0000256" key="1">
    <source>
        <dbReference type="PROSITE-ProRule" id="PRU00169"/>
    </source>
</evidence>
<reference evidence="4" key="1">
    <citation type="submission" date="2021-06" db="EMBL/GenBank/DDBJ databases">
        <authorList>
            <person name="Arsene-Ploetze F."/>
        </authorList>
    </citation>
    <scope>NUCLEOTIDE SEQUENCE</scope>
    <source>
        <strain evidence="4">SBRY1</strain>
    </source>
</reference>
<feature type="compositionally biased region" description="Pro residues" evidence="2">
    <location>
        <begin position="1"/>
        <end position="12"/>
    </location>
</feature>
<dbReference type="EMBL" id="CAJVAX010000001">
    <property type="protein sequence ID" value="CAG7602317.1"/>
    <property type="molecule type" value="Genomic_DNA"/>
</dbReference>
<dbReference type="Proteomes" id="UP001153328">
    <property type="component" value="Unassembled WGS sequence"/>
</dbReference>
<sequence>MPPPPAAPPPPGDLGEQPWPRQGLPADGSGAPEAAGFSLLGDEPVAGGEQDALGATETAERLCRLLVSSRRSTPFTLAVDGGWGMGKSSLMRLTDCRLRGERGVSQVWYNAWTASGSGGDVLEGLIKSVLTGLDPNVLRRGLNKLRGNRPLAGTLRALLTAAAGLFQAAGPVNELWNRMSADARTRNEMRNVLRRMVDDWAQRGPGSTGGRLLVVFIDDLDRCSEETVLAVCEALKLYLDVPGLAFVIGCDRSALAPGGLLRDLSPAASAFMEKIFQTVYRVPAAADRDITAYVERCARHAGISAYLDGDLTRLLIERSGRNPRRIKRLVNGFVLEATLNPAWRDFGPQAVLRVLLLQYFYADFYRMMTIPRAPSERDTLTEFRDYRLLRALAHRPPDAAGPPAEDADRMTAQLTYHEVAFHPAALQDALPDLERRLPADFPRLAADRGFTSLLDELLALDGTGELVARLQLLPVPVPVPDPEPESSYGLPQPVVDRAFGLEERPNRRRYAGMRVLWVDDQPGNIEVAGASFLRLSGAIVKVAGDEDEADDAIAAFVPDVMVSDIQRGREREAGFDYVRRLRAERTYTGPVVYYSSEATQARLAKAREVGALDVTVNFGDLLDHLDRVRAGLPSARTAPPARPSDGRPR</sequence>
<feature type="region of interest" description="Disordered" evidence="2">
    <location>
        <begin position="1"/>
        <end position="49"/>
    </location>
</feature>
<gene>
    <name evidence="4" type="ORF">SBRY_10516</name>
</gene>
<name>A0A9W4GWW0_9ACTN</name>
<dbReference type="AlphaFoldDB" id="A0A9W4GWW0"/>
<dbReference type="InterPro" id="IPR011646">
    <property type="entry name" value="KAP_P-loop"/>
</dbReference>
<evidence type="ECO:0000313" key="5">
    <source>
        <dbReference type="Proteomes" id="UP001153328"/>
    </source>
</evidence>
<feature type="domain" description="Response regulatory" evidence="3">
    <location>
        <begin position="514"/>
        <end position="632"/>
    </location>
</feature>
<dbReference type="PROSITE" id="PS50110">
    <property type="entry name" value="RESPONSE_REGULATORY"/>
    <property type="match status" value="1"/>
</dbReference>
<evidence type="ECO:0000313" key="4">
    <source>
        <dbReference type="EMBL" id="CAG7602317.1"/>
    </source>
</evidence>
<accession>A0A9W4GWW0</accession>
<dbReference type="RefSeq" id="WP_205044378.1">
    <property type="nucleotide sequence ID" value="NZ_CAJVAX010000001.1"/>
</dbReference>
<dbReference type="Pfam" id="PF00072">
    <property type="entry name" value="Response_reg"/>
    <property type="match status" value="1"/>
</dbReference>
<dbReference type="Gene3D" id="3.40.50.2300">
    <property type="match status" value="1"/>
</dbReference>